<dbReference type="Gene3D" id="2.60.120.10">
    <property type="entry name" value="Jelly Rolls"/>
    <property type="match status" value="1"/>
</dbReference>
<evidence type="ECO:0000313" key="3">
    <source>
        <dbReference type="EMBL" id="KAF5662527.1"/>
    </source>
</evidence>
<reference evidence="4" key="1">
    <citation type="journal article" date="2020" name="BMC Genomics">
        <title>Correction to: Identification and distribution of gene clusters required for synthesis of sphingolipid metabolism inhibitors in diverse species of the filamentous fungus Fusarium.</title>
        <authorList>
            <person name="Kim H.S."/>
            <person name="Lohmar J.M."/>
            <person name="Busman M."/>
            <person name="Brown D.W."/>
            <person name="Naumann T.A."/>
            <person name="Divon H.H."/>
            <person name="Lysoe E."/>
            <person name="Uhlig S."/>
            <person name="Proctor R.H."/>
        </authorList>
    </citation>
    <scope>NUCLEOTIDE SEQUENCE [LARGE SCALE GENOMIC DNA]</scope>
    <source>
        <strain evidence="4">NRRL 25331</strain>
    </source>
</reference>
<dbReference type="AlphaFoldDB" id="A0A8H5T5C3"/>
<organism evidence="3 4">
    <name type="scientific">Fusarium circinatum</name>
    <name type="common">Pitch canker fungus</name>
    <name type="synonym">Gibberella circinata</name>
    <dbReference type="NCBI Taxonomy" id="48490"/>
    <lineage>
        <taxon>Eukaryota</taxon>
        <taxon>Fungi</taxon>
        <taxon>Dikarya</taxon>
        <taxon>Ascomycota</taxon>
        <taxon>Pezizomycotina</taxon>
        <taxon>Sordariomycetes</taxon>
        <taxon>Hypocreomycetidae</taxon>
        <taxon>Hypocreales</taxon>
        <taxon>Nectriaceae</taxon>
        <taxon>Fusarium</taxon>
        <taxon>Fusarium fujikuroi species complex</taxon>
    </lineage>
</organism>
<evidence type="ECO:0000256" key="1">
    <source>
        <dbReference type="ARBA" id="ARBA00023242"/>
    </source>
</evidence>
<dbReference type="Proteomes" id="UP000572754">
    <property type="component" value="Unassembled WGS sequence"/>
</dbReference>
<keyword evidence="4" id="KW-1185">Reference proteome</keyword>
<keyword evidence="1" id="KW-0539">Nucleus</keyword>
<protein>
    <submittedName>
        <fullName evidence="3">Cupin 2 domain-containing protein</fullName>
    </submittedName>
</protein>
<dbReference type="InterPro" id="IPR011051">
    <property type="entry name" value="RmlC_Cupin_sf"/>
</dbReference>
<evidence type="ECO:0000313" key="4">
    <source>
        <dbReference type="Proteomes" id="UP000572754"/>
    </source>
</evidence>
<dbReference type="InterPro" id="IPR021858">
    <property type="entry name" value="Fun_TF"/>
</dbReference>
<dbReference type="InterPro" id="IPR025979">
    <property type="entry name" value="ChrR-like_cupin_dom"/>
</dbReference>
<dbReference type="SUPFAM" id="SSF51182">
    <property type="entry name" value="RmlC-like cupins"/>
    <property type="match status" value="1"/>
</dbReference>
<name>A0A8H5T5C3_FUSCI</name>
<dbReference type="Pfam" id="PF11951">
    <property type="entry name" value="Fungal_trans_2"/>
    <property type="match status" value="1"/>
</dbReference>
<sequence length="397" mass="44762">MVLCSMESISEATDAWYPHLKGAAAALAWQSEDSLAAVDPKQAVQDTFEGRWLLRNFAYHDIMMSVSMNCRPLVRGFYWASEDDTLADPYFGFASRILYLISETNILNADFAEAESGSQTRGYSFAERSQKMKSELQNWVCPSCHDPFSLHQKLFWHSESEAECLCRVDMSATYDPHSIKLHPRSGAAVGARGCAMRLNDMYSYRLTVSALDFKSNTSKEEELKEPVDQAAVPYRGPRLPAVPDDLVVPGIFDFECDERLWVPQAPDVWFRPLLLSVSGGYFVNILRVRRSGILSRHRHAGCVHATVLKGRWHYLEHPWWATEGGYACEPPGDIHTLEVPEDVKEMVTMFHVTGAYIYVDPDSNPVGVEDVFSKLDKAREHYEAAGLGASFADQFVR</sequence>
<accession>A0A8H5T5C3</accession>
<gene>
    <name evidence="3" type="ORF">FCIRC_11472</name>
</gene>
<dbReference type="Pfam" id="PF12973">
    <property type="entry name" value="Cupin_7"/>
    <property type="match status" value="1"/>
</dbReference>
<dbReference type="InterPro" id="IPR014710">
    <property type="entry name" value="RmlC-like_jellyroll"/>
</dbReference>
<dbReference type="EMBL" id="JAAQPE010000456">
    <property type="protein sequence ID" value="KAF5662527.1"/>
    <property type="molecule type" value="Genomic_DNA"/>
</dbReference>
<feature type="domain" description="ChrR-like cupin" evidence="2">
    <location>
        <begin position="255"/>
        <end position="355"/>
    </location>
</feature>
<dbReference type="CDD" id="cd20302">
    <property type="entry name" value="cupin_DAD"/>
    <property type="match status" value="1"/>
</dbReference>
<comment type="caution">
    <text evidence="3">The sequence shown here is derived from an EMBL/GenBank/DDBJ whole genome shotgun (WGS) entry which is preliminary data.</text>
</comment>
<evidence type="ECO:0000259" key="2">
    <source>
        <dbReference type="Pfam" id="PF12973"/>
    </source>
</evidence>
<reference evidence="3 4" key="2">
    <citation type="submission" date="2020-05" db="EMBL/GenBank/DDBJ databases">
        <title>Identification and distribution of gene clusters putatively required for synthesis of sphingolipid metabolism inhibitors in phylogenetically diverse species of the filamentous fungus Fusarium.</title>
        <authorList>
            <person name="Kim H.-S."/>
            <person name="Busman M."/>
            <person name="Brown D.W."/>
            <person name="Divon H."/>
            <person name="Uhlig S."/>
            <person name="Proctor R.H."/>
        </authorList>
    </citation>
    <scope>NUCLEOTIDE SEQUENCE [LARGE SCALE GENOMIC DNA]</scope>
    <source>
        <strain evidence="3 4">NRRL 25331</strain>
    </source>
</reference>
<proteinExistence type="predicted"/>